<proteinExistence type="predicted"/>
<dbReference type="RefSeq" id="WP_264138904.1">
    <property type="nucleotide sequence ID" value="NZ_JAOYOD010000001.1"/>
</dbReference>
<dbReference type="Proteomes" id="UP001300692">
    <property type="component" value="Unassembled WGS sequence"/>
</dbReference>
<evidence type="ECO:0000313" key="2">
    <source>
        <dbReference type="Proteomes" id="UP001300692"/>
    </source>
</evidence>
<accession>A0ABT3CWV2</accession>
<sequence length="75" mass="8446">MAYFFLYESFPVIASIWAKWLPIVEEGNFSFLQYLLGVEWSEGKVHVRGAVWARAVCEYEGGQPGKALIKATGCE</sequence>
<comment type="caution">
    <text evidence="1">The sequence shown here is derived from an EMBL/GenBank/DDBJ whole genome shotgun (WGS) entry which is preliminary data.</text>
</comment>
<name>A0ABT3CWV2_9BACT</name>
<protein>
    <submittedName>
        <fullName evidence="1">Uncharacterized protein</fullName>
    </submittedName>
</protein>
<evidence type="ECO:0000313" key="1">
    <source>
        <dbReference type="EMBL" id="MCV9388079.1"/>
    </source>
</evidence>
<keyword evidence="2" id="KW-1185">Reference proteome</keyword>
<dbReference type="EMBL" id="JAOYOD010000001">
    <property type="protein sequence ID" value="MCV9388079.1"/>
    <property type="molecule type" value="Genomic_DNA"/>
</dbReference>
<gene>
    <name evidence="1" type="ORF">N7U62_15465</name>
</gene>
<organism evidence="1 2">
    <name type="scientific">Reichenbachiella ulvae</name>
    <dbReference type="NCBI Taxonomy" id="2980104"/>
    <lineage>
        <taxon>Bacteria</taxon>
        <taxon>Pseudomonadati</taxon>
        <taxon>Bacteroidota</taxon>
        <taxon>Cytophagia</taxon>
        <taxon>Cytophagales</taxon>
        <taxon>Reichenbachiellaceae</taxon>
        <taxon>Reichenbachiella</taxon>
    </lineage>
</organism>
<reference evidence="1 2" key="1">
    <citation type="submission" date="2022-10" db="EMBL/GenBank/DDBJ databases">
        <title>Comparative genomics and taxonomic characterization of three novel marine species of genus Reichenbachiella exhibiting antioxidant and polysaccharide degradation activities.</title>
        <authorList>
            <person name="Muhammad N."/>
            <person name="Lee Y.-J."/>
            <person name="Ko J."/>
            <person name="Kim S.-G."/>
        </authorList>
    </citation>
    <scope>NUCLEOTIDE SEQUENCE [LARGE SCALE GENOMIC DNA]</scope>
    <source>
        <strain evidence="1 2">ABR2-5</strain>
    </source>
</reference>